<gene>
    <name evidence="1" type="ORF">MYCIT1_LOCUS38571</name>
</gene>
<sequence>MSSRALSCVEVTDHIVAFLASPDCATSTSDVRACSLVSFAFAGSSQRWLFHHIQLPPACQKCTNTAIRSQAACSRLLAVLDDSPWLGRYIRFLTLTITRSLLDLLPRLSAALPCLQHLAISNLDTRNEDVRLHILPPIAQLVGRPTLRTLELLQPVFEDVQDLHAVFSLRDPGADLARLVLDGPRVFKFLRARKLDDAVDDVLLETDVLPGMIRVLKSTSLKLNLSRWDGWLAHPLCPLDFSGVRDLELHGAFGVGLRNRMRHAWGGITRLAASAYSLEAAIAEGFSLRQLPCLHDLFLHTANAHISCLSAIIGTLGEENAHNLSHLALEVGTVDQLVSPPQISVLVKTLNDLPCDFNPRIELAFRHLTVHLHGPDGVRWFSDAVSQLSRILIPKLGRFTEINISCVQSGTPGCMIPNSERTSNWTNICQQASFL</sequence>
<proteinExistence type="predicted"/>
<organism evidence="1 2">
    <name type="scientific">Mycena citricolor</name>
    <dbReference type="NCBI Taxonomy" id="2018698"/>
    <lineage>
        <taxon>Eukaryota</taxon>
        <taxon>Fungi</taxon>
        <taxon>Dikarya</taxon>
        <taxon>Basidiomycota</taxon>
        <taxon>Agaricomycotina</taxon>
        <taxon>Agaricomycetes</taxon>
        <taxon>Agaricomycetidae</taxon>
        <taxon>Agaricales</taxon>
        <taxon>Marasmiineae</taxon>
        <taxon>Mycenaceae</taxon>
        <taxon>Mycena</taxon>
    </lineage>
</organism>
<dbReference type="EMBL" id="CAVNYO010000483">
    <property type="protein sequence ID" value="CAK5284978.1"/>
    <property type="molecule type" value="Genomic_DNA"/>
</dbReference>
<evidence type="ECO:0000313" key="2">
    <source>
        <dbReference type="Proteomes" id="UP001295794"/>
    </source>
</evidence>
<reference evidence="1" key="1">
    <citation type="submission" date="2023-11" db="EMBL/GenBank/DDBJ databases">
        <authorList>
            <person name="De Vega J J."/>
            <person name="De Vega J J."/>
        </authorList>
    </citation>
    <scope>NUCLEOTIDE SEQUENCE</scope>
</reference>
<protein>
    <submittedName>
        <fullName evidence="1">Uncharacterized protein</fullName>
    </submittedName>
</protein>
<dbReference type="Proteomes" id="UP001295794">
    <property type="component" value="Unassembled WGS sequence"/>
</dbReference>
<dbReference type="AlphaFoldDB" id="A0AAD2Q7J3"/>
<evidence type="ECO:0000313" key="1">
    <source>
        <dbReference type="EMBL" id="CAK5284978.1"/>
    </source>
</evidence>
<accession>A0AAD2Q7J3</accession>
<name>A0AAD2Q7J3_9AGAR</name>
<comment type="caution">
    <text evidence="1">The sequence shown here is derived from an EMBL/GenBank/DDBJ whole genome shotgun (WGS) entry which is preliminary data.</text>
</comment>
<keyword evidence="2" id="KW-1185">Reference proteome</keyword>